<evidence type="ECO:0000256" key="3">
    <source>
        <dbReference type="ARBA" id="ARBA00022801"/>
    </source>
</evidence>
<accession>A0ABV7PXR3</accession>
<dbReference type="PANTHER" id="PTHR43806:SF11">
    <property type="entry name" value="CEREVISIN-RELATED"/>
    <property type="match status" value="1"/>
</dbReference>
<dbReference type="SUPFAM" id="SSF52743">
    <property type="entry name" value="Subtilisin-like"/>
    <property type="match status" value="1"/>
</dbReference>
<dbReference type="PROSITE" id="PS51318">
    <property type="entry name" value="TAT"/>
    <property type="match status" value="1"/>
</dbReference>
<feature type="domain" description="Peptidase S8/S53" evidence="7">
    <location>
        <begin position="140"/>
        <end position="371"/>
    </location>
</feature>
<comment type="similarity">
    <text evidence="1 5">Belongs to the peptidase S8 family.</text>
</comment>
<dbReference type="InterPro" id="IPR037045">
    <property type="entry name" value="S8pro/Inhibitor_I9_sf"/>
</dbReference>
<dbReference type="PROSITE" id="PS00138">
    <property type="entry name" value="SUBTILASE_SER"/>
    <property type="match status" value="1"/>
</dbReference>
<dbReference type="Pfam" id="PF00082">
    <property type="entry name" value="Peptidase_S8"/>
    <property type="match status" value="1"/>
</dbReference>
<dbReference type="InterPro" id="IPR015500">
    <property type="entry name" value="Peptidase_S8_subtilisin-rel"/>
</dbReference>
<feature type="active site" description="Charge relay system" evidence="5">
    <location>
        <position position="182"/>
    </location>
</feature>
<feature type="active site" description="Charge relay system" evidence="5">
    <location>
        <position position="332"/>
    </location>
</feature>
<dbReference type="SUPFAM" id="SSF54897">
    <property type="entry name" value="Protease propeptides/inhibitors"/>
    <property type="match status" value="1"/>
</dbReference>
<organism evidence="8 9">
    <name type="scientific">Glycomyces rhizosphaerae</name>
    <dbReference type="NCBI Taxonomy" id="2054422"/>
    <lineage>
        <taxon>Bacteria</taxon>
        <taxon>Bacillati</taxon>
        <taxon>Actinomycetota</taxon>
        <taxon>Actinomycetes</taxon>
        <taxon>Glycomycetales</taxon>
        <taxon>Glycomycetaceae</taxon>
        <taxon>Glycomyces</taxon>
    </lineage>
</organism>
<keyword evidence="6" id="KW-0732">Signal</keyword>
<dbReference type="InterPro" id="IPR036852">
    <property type="entry name" value="Peptidase_S8/S53_dom_sf"/>
</dbReference>
<keyword evidence="9" id="KW-1185">Reference proteome</keyword>
<evidence type="ECO:0000256" key="6">
    <source>
        <dbReference type="SAM" id="SignalP"/>
    </source>
</evidence>
<evidence type="ECO:0000256" key="4">
    <source>
        <dbReference type="ARBA" id="ARBA00022825"/>
    </source>
</evidence>
<gene>
    <name evidence="8" type="ORF">ACFO8M_04430</name>
</gene>
<feature type="signal peptide" evidence="6">
    <location>
        <begin position="1"/>
        <end position="31"/>
    </location>
</feature>
<dbReference type="Gene3D" id="3.30.70.80">
    <property type="entry name" value="Peptidase S8 propeptide/proteinase inhibitor I9"/>
    <property type="match status" value="1"/>
</dbReference>
<dbReference type="InterPro" id="IPR000209">
    <property type="entry name" value="Peptidase_S8/S53_dom"/>
</dbReference>
<dbReference type="PANTHER" id="PTHR43806">
    <property type="entry name" value="PEPTIDASE S8"/>
    <property type="match status" value="1"/>
</dbReference>
<evidence type="ECO:0000256" key="5">
    <source>
        <dbReference type="PROSITE-ProRule" id="PRU01240"/>
    </source>
</evidence>
<protein>
    <submittedName>
        <fullName evidence="8">S8 family serine peptidase</fullName>
    </submittedName>
</protein>
<feature type="chain" id="PRO_5045180185" evidence="6">
    <location>
        <begin position="32"/>
        <end position="385"/>
    </location>
</feature>
<evidence type="ECO:0000313" key="9">
    <source>
        <dbReference type="Proteomes" id="UP001595712"/>
    </source>
</evidence>
<dbReference type="EMBL" id="JBHRWO010000004">
    <property type="protein sequence ID" value="MFC3491733.1"/>
    <property type="molecule type" value="Genomic_DNA"/>
</dbReference>
<dbReference type="InterPro" id="IPR022398">
    <property type="entry name" value="Peptidase_S8_His-AS"/>
</dbReference>
<dbReference type="RefSeq" id="WP_387971024.1">
    <property type="nucleotide sequence ID" value="NZ_JBHRWO010000004.1"/>
</dbReference>
<reference evidence="9" key="1">
    <citation type="journal article" date="2019" name="Int. J. Syst. Evol. Microbiol.">
        <title>The Global Catalogue of Microorganisms (GCM) 10K type strain sequencing project: providing services to taxonomists for standard genome sequencing and annotation.</title>
        <authorList>
            <consortium name="The Broad Institute Genomics Platform"/>
            <consortium name="The Broad Institute Genome Sequencing Center for Infectious Disease"/>
            <person name="Wu L."/>
            <person name="Ma J."/>
        </authorList>
    </citation>
    <scope>NUCLEOTIDE SEQUENCE [LARGE SCALE GENOMIC DNA]</scope>
    <source>
        <strain evidence="9">CGMCC 4.7396</strain>
    </source>
</reference>
<dbReference type="PROSITE" id="PS51892">
    <property type="entry name" value="SUBTILASE"/>
    <property type="match status" value="1"/>
</dbReference>
<dbReference type="PRINTS" id="PR00723">
    <property type="entry name" value="SUBTILISIN"/>
</dbReference>
<keyword evidence="4 5" id="KW-0720">Serine protease</keyword>
<keyword evidence="3 5" id="KW-0378">Hydrolase</keyword>
<evidence type="ECO:0000256" key="2">
    <source>
        <dbReference type="ARBA" id="ARBA00022670"/>
    </source>
</evidence>
<dbReference type="Gene3D" id="3.40.50.200">
    <property type="entry name" value="Peptidase S8/S53 domain"/>
    <property type="match status" value="1"/>
</dbReference>
<evidence type="ECO:0000259" key="7">
    <source>
        <dbReference type="Pfam" id="PF00082"/>
    </source>
</evidence>
<dbReference type="Proteomes" id="UP001595712">
    <property type="component" value="Unassembled WGS sequence"/>
</dbReference>
<sequence>MVNNPPVRRYLLAASAATLAATGLAASPVQAETAEILAADSPDAIAGSYIVAFEDDVESEVVDDFGGDVETVFDSVDTVLASMSASEAERLAADPAVAYVEQNQTIQIEATQDDPPSWGLDRIDQSGLPLDTAYTYPNAGEGVTAYIIDTGIWASTADFSGRTGTGFSAILPGLQGLDCNGHGTHVAGTVGGTTYGVAKEVTLVPVQVLNCAGSGTTAGVIDGVNWVTENAVKPAVANMSLGGGVSDALDAAIAASIDSGVTYAVAAGNETADACGVSPARTPEAITVAASTEADARADFSNFGDCVDIFAPGEDITSTYLLGTPMALSGTSMASPHVAGAAAVYLSAHPDASPAEVADALTGAATSGAISDVQGSPNLLLHVTD</sequence>
<dbReference type="InterPro" id="IPR050131">
    <property type="entry name" value="Peptidase_S8_subtilisin-like"/>
</dbReference>
<comment type="caution">
    <text evidence="8">The sequence shown here is derived from an EMBL/GenBank/DDBJ whole genome shotgun (WGS) entry which is preliminary data.</text>
</comment>
<feature type="active site" description="Charge relay system" evidence="5">
    <location>
        <position position="149"/>
    </location>
</feature>
<dbReference type="InterPro" id="IPR034193">
    <property type="entry name" value="PCSK9_ProteinaseK-like"/>
</dbReference>
<evidence type="ECO:0000313" key="8">
    <source>
        <dbReference type="EMBL" id="MFC3491733.1"/>
    </source>
</evidence>
<dbReference type="CDD" id="cd04077">
    <property type="entry name" value="Peptidases_S8_PCSK9_ProteinaseK_like"/>
    <property type="match status" value="1"/>
</dbReference>
<evidence type="ECO:0000256" key="1">
    <source>
        <dbReference type="ARBA" id="ARBA00011073"/>
    </source>
</evidence>
<dbReference type="InterPro" id="IPR006311">
    <property type="entry name" value="TAT_signal"/>
</dbReference>
<keyword evidence="2 5" id="KW-0645">Protease</keyword>
<dbReference type="PROSITE" id="PS00137">
    <property type="entry name" value="SUBTILASE_HIS"/>
    <property type="match status" value="1"/>
</dbReference>
<dbReference type="InterPro" id="IPR023828">
    <property type="entry name" value="Peptidase_S8_Ser-AS"/>
</dbReference>
<name>A0ABV7PXR3_9ACTN</name>
<proteinExistence type="inferred from homology"/>